<evidence type="ECO:0000313" key="11">
    <source>
        <dbReference type="Proteomes" id="UP000000602"/>
    </source>
</evidence>
<dbReference type="EC" id="2.7.7.59" evidence="7"/>
<dbReference type="CDD" id="cd04900">
    <property type="entry name" value="ACT_UUR-like_1"/>
    <property type="match status" value="1"/>
</dbReference>
<feature type="domain" description="HD" evidence="9">
    <location>
        <begin position="434"/>
        <end position="548"/>
    </location>
</feature>
<dbReference type="InterPro" id="IPR003607">
    <property type="entry name" value="HD/PDEase_dom"/>
</dbReference>
<dbReference type="SUPFAM" id="SSF81593">
    <property type="entry name" value="Nucleotidyltransferase substrate binding subunit/domain"/>
    <property type="match status" value="1"/>
</dbReference>
<dbReference type="CDD" id="cd05401">
    <property type="entry name" value="NT_GlnE_GlnD_like"/>
    <property type="match status" value="1"/>
</dbReference>
<dbReference type="Pfam" id="PF08335">
    <property type="entry name" value="GlnD_UR_UTase"/>
    <property type="match status" value="1"/>
</dbReference>
<evidence type="ECO:0000256" key="1">
    <source>
        <dbReference type="ARBA" id="ARBA00022679"/>
    </source>
</evidence>
<dbReference type="PROSITE" id="PS51831">
    <property type="entry name" value="HD"/>
    <property type="match status" value="1"/>
</dbReference>
<dbReference type="SUPFAM" id="SSF55021">
    <property type="entry name" value="ACT-like"/>
    <property type="match status" value="2"/>
</dbReference>
<dbReference type="Gene3D" id="3.30.460.10">
    <property type="entry name" value="Beta Polymerase, domain 2"/>
    <property type="match status" value="1"/>
</dbReference>
<protein>
    <recommendedName>
        <fullName evidence="7">Bifunctional uridylyltransferase/uridylyl-removing enzyme</fullName>
        <shortName evidence="7">UTase/UR</shortName>
    </recommendedName>
    <alternativeName>
        <fullName evidence="7">Bifunctional [protein-PII] modification enzyme</fullName>
    </alternativeName>
    <alternativeName>
        <fullName evidence="7">Bifunctional nitrogen sensor protein</fullName>
    </alternativeName>
    <domain>
        <recommendedName>
            <fullName evidence="7">[Protein-PII] uridylyltransferase</fullName>
            <shortName evidence="7">PII uridylyltransferase</shortName>
            <shortName evidence="7">UTase</shortName>
            <ecNumber evidence="7">2.7.7.59</ecNumber>
        </recommendedName>
    </domain>
    <domain>
        <recommendedName>
            <fullName evidence="7">[Protein-PII]-UMP uridylyl-removing enzyme</fullName>
            <shortName evidence="7">UR</shortName>
            <ecNumber evidence="7">3.1.4.-</ecNumber>
        </recommendedName>
    </domain>
</protein>
<feature type="region of interest" description="Uridylyltransferase" evidence="7">
    <location>
        <begin position="1"/>
        <end position="316"/>
    </location>
</feature>
<dbReference type="HAMAP" id="MF_00277">
    <property type="entry name" value="PII_uridylyl_transf"/>
    <property type="match status" value="1"/>
</dbReference>
<evidence type="ECO:0000259" key="8">
    <source>
        <dbReference type="PROSITE" id="PS51671"/>
    </source>
</evidence>
<dbReference type="Pfam" id="PF01966">
    <property type="entry name" value="HD"/>
    <property type="match status" value="1"/>
</dbReference>
<evidence type="ECO:0000256" key="5">
    <source>
        <dbReference type="ARBA" id="ARBA00022842"/>
    </source>
</evidence>
<evidence type="ECO:0000313" key="10">
    <source>
        <dbReference type="EMBL" id="CAG35658.1"/>
    </source>
</evidence>
<keyword evidence="5 7" id="KW-0460">Magnesium</keyword>
<dbReference type="PIRSF" id="PIRSF006288">
    <property type="entry name" value="PII_uridyltransf"/>
    <property type="match status" value="1"/>
</dbReference>
<keyword evidence="2 7" id="KW-0548">Nucleotidyltransferase</keyword>
<comment type="domain">
    <text evidence="7">Has four distinct domains: an N-terminal nucleotidyltransferase (NT) domain responsible for UTase activity, a central HD domain that encodes UR activity, and two C-terminal ACT domains that seem to have a role in glutamine sensing.</text>
</comment>
<comment type="similarity">
    <text evidence="7">Belongs to the GlnD family.</text>
</comment>
<comment type="catalytic activity">
    <reaction evidence="7">
        <text>[protein-PII]-L-tyrosine + UTP = [protein-PII]-uridylyl-L-tyrosine + diphosphate</text>
        <dbReference type="Rhea" id="RHEA:13673"/>
        <dbReference type="Rhea" id="RHEA-COMP:12147"/>
        <dbReference type="Rhea" id="RHEA-COMP:12148"/>
        <dbReference type="ChEBI" id="CHEBI:33019"/>
        <dbReference type="ChEBI" id="CHEBI:46398"/>
        <dbReference type="ChEBI" id="CHEBI:46858"/>
        <dbReference type="ChEBI" id="CHEBI:90602"/>
        <dbReference type="EC" id="2.7.7.59"/>
    </reaction>
</comment>
<dbReference type="Gene3D" id="1.20.120.330">
    <property type="entry name" value="Nucleotidyltransferases domain 2"/>
    <property type="match status" value="1"/>
</dbReference>
<dbReference type="InterPro" id="IPR013546">
    <property type="entry name" value="PII_UdlTrfase/GS_AdlTrfase"/>
</dbReference>
<dbReference type="PROSITE" id="PS51671">
    <property type="entry name" value="ACT"/>
    <property type="match status" value="2"/>
</dbReference>
<name>Q6APR6_DESPS</name>
<keyword evidence="1 7" id="KW-0808">Transferase</keyword>
<dbReference type="InterPro" id="IPR002912">
    <property type="entry name" value="ACT_dom"/>
</dbReference>
<proteinExistence type="inferred from homology"/>
<comment type="caution">
    <text evidence="7">Lacks conserved residue(s) required for the propagation of feature annotation.</text>
</comment>
<dbReference type="GO" id="GO:0006808">
    <property type="term" value="P:regulation of nitrogen utilization"/>
    <property type="evidence" value="ECO:0007669"/>
    <property type="project" value="UniProtKB-UniRule"/>
</dbReference>
<dbReference type="CDD" id="cd04899">
    <property type="entry name" value="ACT_ACR-UUR-like_2"/>
    <property type="match status" value="1"/>
</dbReference>
<evidence type="ECO:0000256" key="2">
    <source>
        <dbReference type="ARBA" id="ARBA00022695"/>
    </source>
</evidence>
<comment type="catalytic activity">
    <reaction evidence="7">
        <text>[protein-PII]-uridylyl-L-tyrosine + H2O = [protein-PII]-L-tyrosine + UMP + H(+)</text>
        <dbReference type="Rhea" id="RHEA:48600"/>
        <dbReference type="Rhea" id="RHEA-COMP:12147"/>
        <dbReference type="Rhea" id="RHEA-COMP:12148"/>
        <dbReference type="ChEBI" id="CHEBI:15377"/>
        <dbReference type="ChEBI" id="CHEBI:15378"/>
        <dbReference type="ChEBI" id="CHEBI:46858"/>
        <dbReference type="ChEBI" id="CHEBI:57865"/>
        <dbReference type="ChEBI" id="CHEBI:90602"/>
    </reaction>
</comment>
<dbReference type="Gene3D" id="1.10.3090.10">
    <property type="entry name" value="cca-adding enzyme, domain 2"/>
    <property type="match status" value="1"/>
</dbReference>
<evidence type="ECO:0000259" key="9">
    <source>
        <dbReference type="PROSITE" id="PS51831"/>
    </source>
</evidence>
<keyword evidence="3" id="KW-0677">Repeat</keyword>
<comment type="function">
    <text evidence="7">Modifies, by uridylylation and deuridylylation, the PII regulatory proteins (GlnB and homologs), in response to the nitrogen status of the cell that GlnD senses through the glutamine level. Under low glutamine levels, catalyzes the conversion of the PII proteins and UTP to PII-UMP and PPi, while under higher glutamine levels, GlnD hydrolyzes PII-UMP to PII and UMP (deuridylylation). Thus, controls uridylylation state and activity of the PII proteins, and plays an important role in the regulation of nitrogen assimilation and metabolism.</text>
</comment>
<dbReference type="NCBIfam" id="TIGR01693">
    <property type="entry name" value="UTase_glnD"/>
    <property type="match status" value="1"/>
</dbReference>
<gene>
    <name evidence="7" type="primary">glnD</name>
    <name evidence="10" type="ordered locus">DP0929</name>
</gene>
<dbReference type="EC" id="3.1.4.-" evidence="7"/>
<evidence type="ECO:0000256" key="3">
    <source>
        <dbReference type="ARBA" id="ARBA00022737"/>
    </source>
</evidence>
<organism evidence="10 11">
    <name type="scientific">Desulfotalea psychrophila (strain LSv54 / DSM 12343)</name>
    <dbReference type="NCBI Taxonomy" id="177439"/>
    <lineage>
        <taxon>Bacteria</taxon>
        <taxon>Pseudomonadati</taxon>
        <taxon>Thermodesulfobacteriota</taxon>
        <taxon>Desulfobulbia</taxon>
        <taxon>Desulfobulbales</taxon>
        <taxon>Desulfocapsaceae</taxon>
        <taxon>Desulfotalea</taxon>
    </lineage>
</organism>
<sequence length="856" mass="96503">MELQFQAGRQELEKLWDQGVSGNELLRKQSLLVDDFVRSSFAGSGADVGFAVVALGGYGRVELYPYSDIDIMILYSPELQEQAAGVADSVLYPLWDTGLDIGHGVRTIAESIAHAEGDYLFQVSLLDARLICGDAALFADLQLAYREQFIDGCRRNFVIEMKARRSARCDRFGTHSYLLEPQVKEGRGGMRDLQAMFWTARVVFGLTGLDDIAEAGLLTIDEKRLFLQSWDLLVRLRIRLHYMSGRKNDQLYFEQQLDMAEAFGYVEGGGMLPVEAFMRDLYSHLQNIALVTDLFFDHIDETLGLDTNMSDFQDRLIEKGIEVRQGRIHLVADGRQLKGKPHILIRVFLVMARMGLPLHYRTRKLIAANMDLITDKVRRSPRMVKPFLALFDEAKDIFSVLNVMLETGMLPTFLPEFTQVVSLAQHDLYHIYTVDRHSLQTVSELRDVFLEFPQVAALVEEKSLLYLAALLHDIGKGSGRDHSEEGALLVGAVAERFALAGDSADDLSFLVRYHLFIPENALRRDLNDAAFIQRCAETVGTLPRLAMLYLLSVSDSRATGPSAWSDWKASLMHEMYLKVLSAIENQATVSCGDDLQEQVDQGVEWLRSQVQEKIDTQGLFFDLAVLPADYLLAFSSEDVLAHVQLCLQHQRLLRQKSLVKVFEGEDDWKILLMSHDRPGLLAKLCGVLALHNLAVAMAQIFTWEDGVIVDVVTVRPQDGAGFSDKDWDSFRADIDLALSHRLDLGHKLYQKWQTTYGRKAELVGAIDPRVVVDNESSDTYSVLEVYAVDRPHLLYHLAQTLADFGVNIYKAYIATEVEQLIDVFYVLDSRGEKLLGDSLREDIVQALCKTLSKTEL</sequence>
<dbReference type="GO" id="GO:0008773">
    <property type="term" value="F:[protein-PII] uridylyltransferase activity"/>
    <property type="evidence" value="ECO:0007669"/>
    <property type="project" value="UniProtKB-UniRule"/>
</dbReference>
<dbReference type="AlphaFoldDB" id="Q6APR6"/>
<keyword evidence="6 7" id="KW-0511">Multifunctional enzyme</keyword>
<dbReference type="PANTHER" id="PTHR47320">
    <property type="entry name" value="BIFUNCTIONAL URIDYLYLTRANSFERASE/URIDYLYL-REMOVING ENZYME"/>
    <property type="match status" value="1"/>
</dbReference>
<dbReference type="eggNOG" id="COG2844">
    <property type="taxonomic scope" value="Bacteria"/>
</dbReference>
<dbReference type="GO" id="GO:0008081">
    <property type="term" value="F:phosphoric diester hydrolase activity"/>
    <property type="evidence" value="ECO:0007669"/>
    <property type="project" value="UniProtKB-UniRule"/>
</dbReference>
<comment type="cofactor">
    <cofactor evidence="7">
        <name>Mg(2+)</name>
        <dbReference type="ChEBI" id="CHEBI:18420"/>
    </cofactor>
</comment>
<reference evidence="11" key="1">
    <citation type="journal article" date="2004" name="Environ. Microbiol.">
        <title>The genome of Desulfotalea psychrophila, a sulfate-reducing bacterium from permanently cold Arctic sediments.</title>
        <authorList>
            <person name="Rabus R."/>
            <person name="Ruepp A."/>
            <person name="Frickey T."/>
            <person name="Rattei T."/>
            <person name="Fartmann B."/>
            <person name="Stark M."/>
            <person name="Bauer M."/>
            <person name="Zibat A."/>
            <person name="Lombardot T."/>
            <person name="Becker I."/>
            <person name="Amann J."/>
            <person name="Gellner K."/>
            <person name="Teeling H."/>
            <person name="Leuschner W.D."/>
            <person name="Gloeckner F.-O."/>
            <person name="Lupas A.N."/>
            <person name="Amann R."/>
            <person name="Klenk H.-P."/>
        </authorList>
    </citation>
    <scope>NUCLEOTIDE SEQUENCE [LARGE SCALE GENOMIC DNA]</scope>
    <source>
        <strain evidence="11">DSM 12343 / LSv54</strain>
    </source>
</reference>
<comment type="activity regulation">
    <text evidence="7">Uridylyltransferase (UTase) activity is inhibited by glutamine, while glutamine activates uridylyl-removing (UR) activity.</text>
</comment>
<feature type="domain" description="ACT" evidence="8">
    <location>
        <begin position="782"/>
        <end position="856"/>
    </location>
</feature>
<dbReference type="RefSeq" id="WP_011188172.1">
    <property type="nucleotide sequence ID" value="NC_006138.1"/>
</dbReference>
<dbReference type="PANTHER" id="PTHR47320:SF1">
    <property type="entry name" value="BIFUNCTIONAL URIDYLYLTRANSFERASE_URIDYLYL-REMOVING ENZYME"/>
    <property type="match status" value="1"/>
</dbReference>
<keyword evidence="4 7" id="KW-0378">Hydrolase</keyword>
<dbReference type="HOGENOM" id="CLU_012833_1_0_7"/>
<dbReference type="InterPro" id="IPR006674">
    <property type="entry name" value="HD_domain"/>
</dbReference>
<evidence type="ECO:0000256" key="7">
    <source>
        <dbReference type="HAMAP-Rule" id="MF_00277"/>
    </source>
</evidence>
<accession>Q6APR6</accession>
<dbReference type="SMART" id="SM00471">
    <property type="entry name" value="HDc"/>
    <property type="match status" value="1"/>
</dbReference>
<dbReference type="EMBL" id="CR522870">
    <property type="protein sequence ID" value="CAG35658.1"/>
    <property type="molecule type" value="Genomic_DNA"/>
</dbReference>
<dbReference type="STRING" id="177439.DP0929"/>
<dbReference type="InterPro" id="IPR045865">
    <property type="entry name" value="ACT-like_dom_sf"/>
</dbReference>
<dbReference type="InterPro" id="IPR043519">
    <property type="entry name" value="NT_sf"/>
</dbReference>
<dbReference type="SUPFAM" id="SSF109604">
    <property type="entry name" value="HD-domain/PDEase-like"/>
    <property type="match status" value="1"/>
</dbReference>
<dbReference type="SUPFAM" id="SSF81301">
    <property type="entry name" value="Nucleotidyltransferase"/>
    <property type="match status" value="1"/>
</dbReference>
<dbReference type="OrthoDB" id="9758038at2"/>
<dbReference type="InterPro" id="IPR010043">
    <property type="entry name" value="UTase/UR"/>
</dbReference>
<evidence type="ECO:0000256" key="6">
    <source>
        <dbReference type="ARBA" id="ARBA00023268"/>
    </source>
</evidence>
<dbReference type="KEGG" id="dps:DP0929"/>
<dbReference type="Proteomes" id="UP000000602">
    <property type="component" value="Chromosome"/>
</dbReference>
<feature type="domain" description="ACT" evidence="8">
    <location>
        <begin position="669"/>
        <end position="750"/>
    </location>
</feature>
<evidence type="ECO:0000256" key="4">
    <source>
        <dbReference type="ARBA" id="ARBA00022801"/>
    </source>
</evidence>
<keyword evidence="11" id="KW-1185">Reference proteome</keyword>